<dbReference type="GO" id="GO:0003682">
    <property type="term" value="F:chromatin binding"/>
    <property type="evidence" value="ECO:0007669"/>
    <property type="project" value="TreeGrafter"/>
</dbReference>
<name>A0A926DMW5_9FIRM</name>
<keyword evidence="2" id="KW-0812">Transmembrane</keyword>
<feature type="transmembrane region" description="Helical" evidence="2">
    <location>
        <begin position="684"/>
        <end position="703"/>
    </location>
</feature>
<feature type="transmembrane region" description="Helical" evidence="2">
    <location>
        <begin position="802"/>
        <end position="820"/>
    </location>
</feature>
<feature type="transmembrane region" description="Helical" evidence="2">
    <location>
        <begin position="654"/>
        <end position="678"/>
    </location>
</feature>
<keyword evidence="1" id="KW-0175">Coiled coil</keyword>
<proteinExistence type="predicted"/>
<feature type="transmembrane region" description="Helical" evidence="2">
    <location>
        <begin position="623"/>
        <end position="642"/>
    </location>
</feature>
<keyword evidence="2" id="KW-1133">Transmembrane helix</keyword>
<dbReference type="GO" id="GO:0000796">
    <property type="term" value="C:condensin complex"/>
    <property type="evidence" value="ECO:0007669"/>
    <property type="project" value="TreeGrafter"/>
</dbReference>
<dbReference type="Proteomes" id="UP000611762">
    <property type="component" value="Unassembled WGS sequence"/>
</dbReference>
<dbReference type="PANTHER" id="PTHR43941:SF1">
    <property type="entry name" value="STRUCTURAL MAINTENANCE OF CHROMOSOMES PROTEIN 2"/>
    <property type="match status" value="1"/>
</dbReference>
<feature type="transmembrane region" description="Helical" evidence="2">
    <location>
        <begin position="777"/>
        <end position="796"/>
    </location>
</feature>
<accession>A0A926DMW5</accession>
<dbReference type="PANTHER" id="PTHR43941">
    <property type="entry name" value="STRUCTURAL MAINTENANCE OF CHROMOSOMES PROTEIN 2"/>
    <property type="match status" value="1"/>
</dbReference>
<dbReference type="AlphaFoldDB" id="A0A926DMW5"/>
<organism evidence="3 4">
    <name type="scientific">Congzhengia minquanensis</name>
    <dbReference type="NCBI Taxonomy" id="2763657"/>
    <lineage>
        <taxon>Bacteria</taxon>
        <taxon>Bacillati</taxon>
        <taxon>Bacillota</taxon>
        <taxon>Clostridia</taxon>
        <taxon>Eubacteriales</taxon>
        <taxon>Oscillospiraceae</taxon>
        <taxon>Congzhengia</taxon>
    </lineage>
</organism>
<reference evidence="3" key="1">
    <citation type="submission" date="2020-08" db="EMBL/GenBank/DDBJ databases">
        <title>Genome public.</title>
        <authorList>
            <person name="Liu C."/>
            <person name="Sun Q."/>
        </authorList>
    </citation>
    <scope>NUCLEOTIDE SEQUENCE</scope>
    <source>
        <strain evidence="3">H8</strain>
    </source>
</reference>
<feature type="transmembrane region" description="Helical" evidence="2">
    <location>
        <begin position="715"/>
        <end position="739"/>
    </location>
</feature>
<feature type="coiled-coil region" evidence="1">
    <location>
        <begin position="355"/>
        <end position="450"/>
    </location>
</feature>
<feature type="transmembrane region" description="Helical" evidence="2">
    <location>
        <begin position="745"/>
        <end position="765"/>
    </location>
</feature>
<protein>
    <submittedName>
        <fullName evidence="3">Uncharacterized protein</fullName>
    </submittedName>
</protein>
<dbReference type="GO" id="GO:0000785">
    <property type="term" value="C:chromatin"/>
    <property type="evidence" value="ECO:0007669"/>
    <property type="project" value="TreeGrafter"/>
</dbReference>
<dbReference type="RefSeq" id="WP_249311790.1">
    <property type="nucleotide sequence ID" value="NZ_JACRSU010000002.1"/>
</dbReference>
<dbReference type="EMBL" id="JACRSU010000002">
    <property type="protein sequence ID" value="MBC8540627.1"/>
    <property type="molecule type" value="Genomic_DNA"/>
</dbReference>
<comment type="caution">
    <text evidence="3">The sequence shown here is derived from an EMBL/GenBank/DDBJ whole genome shotgun (WGS) entry which is preliminary data.</text>
</comment>
<feature type="coiled-coil region" evidence="1">
    <location>
        <begin position="54"/>
        <end position="131"/>
    </location>
</feature>
<sequence length="1001" mass="107488">MAHDGKITLATEVDTDGIKYSENDIRKAADKAGKGFKNLGITLQKALSKGDTKVAQLTNNFRKATAEVEKQAKKVDELKKRLSQLESGEVNIENKSILKIQSDFDEATASAKKTKAEIDRVYQQLQELQMNAFTAPDTGEVLLTPEQQAEFDKLNAQLDELEPKLTATKEKANGMGKALKNAVGTATQAEIKKTNDTLLSANNKLNDLSTKANIAGQKLENAAKKPNRPIAVLTSGFDRLGKRLLGIAKRVVVFSLIIKALRSVTAAIKNAIMSDDKFRNSVNQLKAAFWVAFAPIYDFVIPALRSFIGYLTKAVVAVSKLFAKLSGNTFGAMVESGKNLKNQSTAYQQQQSGGKTEEEKRIENQIKALEKQNKELNKQKKAKQKIQQQQEKANKRYLADFDEISILSEDKDESELDVLDEKIEKNDEIIDQLLEQLDLIQEQKEANKSTDADFDSLNGLDNMKMNEKLEKALKLTGAAFIALGTILLICGHIGWGIGFILMGATLWGIAEASSDNGETIGESISNFFKENAALIIGVSIAMLVIGIIMCCCGHVTPLSIGLILVGAVGLAAEVALNWNFITEKVSEFFNNNAALIVGVSLSMLALGVILCCCGIVNALSVGLIVAGAVGIAAEVALNWNFIVEKVQNFLNDNAALIVGISLAMLALGIILCCCGIVSPLSIGLIVAGAVGIAAEVALNWNFITEKVNNFLNENSALIVGISVALLVLGIVLCCCGIVTPLSIGLIVAGAVGLAAEVALNWEFISTKVTEFFDKNKALIVAASAAMLILGIILVMTGVGLPLGIALIAAGAVGLVTEAALNWDFLVDKIKEVWEKIKAFWNEHIAKYFTAEWWGALFANMLNGAINIFEMFLNFLTAGVREPLNGIIKLINKVADFAGLESIDIPQIPSVSLPRLPVPALAAGAVIPPNKEFLAVLGDQKSGTNVEAPLSTIKQAVAEAMGENGGGNQTVILQIDGREFGRVALDQMNRESKRVGASIFSV</sequence>
<evidence type="ECO:0000313" key="4">
    <source>
        <dbReference type="Proteomes" id="UP000611762"/>
    </source>
</evidence>
<keyword evidence="4" id="KW-1185">Reference proteome</keyword>
<keyword evidence="2" id="KW-0472">Membrane</keyword>
<evidence type="ECO:0000313" key="3">
    <source>
        <dbReference type="EMBL" id="MBC8540627.1"/>
    </source>
</evidence>
<feature type="transmembrane region" description="Helical" evidence="2">
    <location>
        <begin position="593"/>
        <end position="617"/>
    </location>
</feature>
<evidence type="ECO:0000256" key="2">
    <source>
        <dbReference type="SAM" id="Phobius"/>
    </source>
</evidence>
<feature type="transmembrane region" description="Helical" evidence="2">
    <location>
        <begin position="533"/>
        <end position="556"/>
    </location>
</feature>
<evidence type="ECO:0000256" key="1">
    <source>
        <dbReference type="SAM" id="Coils"/>
    </source>
</evidence>
<gene>
    <name evidence="3" type="ORF">H8698_06520</name>
</gene>
<dbReference type="GO" id="GO:0000793">
    <property type="term" value="C:condensed chromosome"/>
    <property type="evidence" value="ECO:0007669"/>
    <property type="project" value="TreeGrafter"/>
</dbReference>
<feature type="transmembrane region" description="Helical" evidence="2">
    <location>
        <begin position="562"/>
        <end position="581"/>
    </location>
</feature>